<evidence type="ECO:0000256" key="2">
    <source>
        <dbReference type="RuleBase" id="RU003876"/>
    </source>
</evidence>
<feature type="region of interest" description="Disordered" evidence="3">
    <location>
        <begin position="108"/>
        <end position="131"/>
    </location>
</feature>
<feature type="compositionally biased region" description="Basic and acidic residues" evidence="3">
    <location>
        <begin position="373"/>
        <end position="389"/>
    </location>
</feature>
<evidence type="ECO:0008006" key="6">
    <source>
        <dbReference type="Google" id="ProtNLM"/>
    </source>
</evidence>
<protein>
    <recommendedName>
        <fullName evidence="6">Nucleosome assembly protein</fullName>
    </recommendedName>
</protein>
<dbReference type="Gene3D" id="1.20.5.1500">
    <property type="match status" value="1"/>
</dbReference>
<sequence>MDTDNLKDDLDQFKALQNSGLLDSLYASLTLKERAKNLYKSLHPIIRRRVRALKRIQYDGLQLEVQFYKELAELERKYMKQFEKLYSQRHAIVSGTYEPTIEETEFSLSQDDDDDLSLSFKSPKSTNEGDIVEESQNDNLTKNVPVGIPGFWLTVLKHSPLISDLIRQSDLAVLYHLIDLRSIPIEENGKSGFQLEFEFETNNFFTNNILYKRYFMDYDVKNDNPFSYDGPEVNYSEGCHIDWRPNKNVMVQNCLKKYQNKPKIENTYSFPQYQVSAMGVTTSTSSSTLSLNDESFFQFFSISNQDLSRKTSDPTFEQKILEDYDIGQYIKERVIPRAVTYFTGEALESDGDSDDVGGDGGYYDIDEDDDFGAEEHQEVSEQVTRENDV</sequence>
<keyword evidence="4" id="KW-1185">Reference proteome</keyword>
<dbReference type="GO" id="GO:0006334">
    <property type="term" value="P:nucleosome assembly"/>
    <property type="evidence" value="ECO:0007669"/>
    <property type="project" value="InterPro"/>
</dbReference>
<dbReference type="InterPro" id="IPR002164">
    <property type="entry name" value="NAP_family"/>
</dbReference>
<dbReference type="Proteomes" id="UP000050795">
    <property type="component" value="Unassembled WGS sequence"/>
</dbReference>
<organism evidence="4 5">
    <name type="scientific">Trichobilharzia regenti</name>
    <name type="common">Nasal bird schistosome</name>
    <dbReference type="NCBI Taxonomy" id="157069"/>
    <lineage>
        <taxon>Eukaryota</taxon>
        <taxon>Metazoa</taxon>
        <taxon>Spiralia</taxon>
        <taxon>Lophotrochozoa</taxon>
        <taxon>Platyhelminthes</taxon>
        <taxon>Trematoda</taxon>
        <taxon>Digenea</taxon>
        <taxon>Strigeidida</taxon>
        <taxon>Schistosomatoidea</taxon>
        <taxon>Schistosomatidae</taxon>
        <taxon>Trichobilharzia</taxon>
    </lineage>
</organism>
<reference evidence="4" key="1">
    <citation type="submission" date="2022-06" db="EMBL/GenBank/DDBJ databases">
        <authorList>
            <person name="Berger JAMES D."/>
            <person name="Berger JAMES D."/>
        </authorList>
    </citation>
    <scope>NUCLEOTIDE SEQUENCE [LARGE SCALE GENOMIC DNA]</scope>
</reference>
<dbReference type="Pfam" id="PF00956">
    <property type="entry name" value="NAP"/>
    <property type="match status" value="1"/>
</dbReference>
<evidence type="ECO:0000313" key="4">
    <source>
        <dbReference type="Proteomes" id="UP000050795"/>
    </source>
</evidence>
<evidence type="ECO:0000313" key="5">
    <source>
        <dbReference type="WBParaSite" id="TREG1_102770.1"/>
    </source>
</evidence>
<name>A0AA85IRA6_TRIRE</name>
<dbReference type="PANTHER" id="PTHR11875">
    <property type="entry name" value="TESTIS-SPECIFIC Y-ENCODED PROTEIN"/>
    <property type="match status" value="1"/>
</dbReference>
<accession>A0AA85IRA6</accession>
<dbReference type="GO" id="GO:0005634">
    <property type="term" value="C:nucleus"/>
    <property type="evidence" value="ECO:0007669"/>
    <property type="project" value="InterPro"/>
</dbReference>
<dbReference type="WBParaSite" id="TREG1_102770.1">
    <property type="protein sequence ID" value="TREG1_102770.1"/>
    <property type="gene ID" value="TREG1_102770"/>
</dbReference>
<proteinExistence type="inferred from homology"/>
<dbReference type="SUPFAM" id="SSF143113">
    <property type="entry name" value="NAP-like"/>
    <property type="match status" value="1"/>
</dbReference>
<evidence type="ECO:0000256" key="1">
    <source>
        <dbReference type="ARBA" id="ARBA00009947"/>
    </source>
</evidence>
<evidence type="ECO:0000256" key="3">
    <source>
        <dbReference type="SAM" id="MobiDB-lite"/>
    </source>
</evidence>
<feature type="compositionally biased region" description="Acidic residues" evidence="3">
    <location>
        <begin position="347"/>
        <end position="357"/>
    </location>
</feature>
<reference evidence="5" key="2">
    <citation type="submission" date="2023-11" db="UniProtKB">
        <authorList>
            <consortium name="WormBaseParasite"/>
        </authorList>
    </citation>
    <scope>IDENTIFICATION</scope>
</reference>
<feature type="region of interest" description="Disordered" evidence="3">
    <location>
        <begin position="346"/>
        <end position="389"/>
    </location>
</feature>
<dbReference type="InterPro" id="IPR037231">
    <property type="entry name" value="NAP-like_sf"/>
</dbReference>
<comment type="similarity">
    <text evidence="1 2">Belongs to the nucleosome assembly protein (NAP) family.</text>
</comment>
<dbReference type="Gene3D" id="3.30.1120.90">
    <property type="entry name" value="Nucleosome assembly protein"/>
    <property type="match status" value="1"/>
</dbReference>
<dbReference type="AlphaFoldDB" id="A0AA85IRA6"/>